<evidence type="ECO:0000256" key="2">
    <source>
        <dbReference type="ARBA" id="ARBA00022759"/>
    </source>
</evidence>
<dbReference type="PATRIC" id="fig|1469144.8.peg.892"/>
<dbReference type="GO" id="GO:0004519">
    <property type="term" value="F:endonuclease activity"/>
    <property type="evidence" value="ECO:0007669"/>
    <property type="project" value="UniProtKB-KW"/>
</dbReference>
<dbReference type="GO" id="GO:0016787">
    <property type="term" value="F:hydrolase activity"/>
    <property type="evidence" value="ECO:0007669"/>
    <property type="project" value="UniProtKB-KW"/>
</dbReference>
<keyword evidence="5" id="KW-0234">DNA repair</keyword>
<reference evidence="10" key="1">
    <citation type="submission" date="2015-02" db="EMBL/GenBank/DDBJ databases">
        <title>Physiological reanalysis, assessment of diazotrophy, and genome sequences of multiple isolates of Streptomyces thermoautotrophicus.</title>
        <authorList>
            <person name="MacKellar D.C."/>
            <person name="Lieber L."/>
            <person name="Norman J."/>
            <person name="Bolger A."/>
            <person name="Tobin C."/>
            <person name="Murray J.W."/>
            <person name="Friesen M."/>
            <person name="Prell J."/>
        </authorList>
    </citation>
    <scope>NUCLEOTIDE SEQUENCE [LARGE SCALE GENOMIC DNA]</scope>
    <source>
        <strain evidence="10">UBT1</strain>
    </source>
</reference>
<evidence type="ECO:0000313" key="9">
    <source>
        <dbReference type="EMBL" id="KWX07654.1"/>
    </source>
</evidence>
<evidence type="ECO:0000313" key="10">
    <source>
        <dbReference type="Proteomes" id="UP000070598"/>
    </source>
</evidence>
<dbReference type="Proteomes" id="UP000070598">
    <property type="component" value="Unassembled WGS sequence"/>
</dbReference>
<evidence type="ECO:0000256" key="1">
    <source>
        <dbReference type="ARBA" id="ARBA00022722"/>
    </source>
</evidence>
<dbReference type="EMBL" id="JYIK01001043">
    <property type="protein sequence ID" value="KWX07654.1"/>
    <property type="molecule type" value="Genomic_DNA"/>
</dbReference>
<dbReference type="Pfam" id="PF03852">
    <property type="entry name" value="Vsr"/>
    <property type="match status" value="1"/>
</dbReference>
<accession>A0A132MJA8</accession>
<proteinExistence type="inferred from homology"/>
<feature type="domain" description="DUF559" evidence="7">
    <location>
        <begin position="91"/>
        <end position="133"/>
    </location>
</feature>
<dbReference type="RefSeq" id="WP_067071671.1">
    <property type="nucleotide sequence ID" value="NZ_JYIJ01000019.1"/>
</dbReference>
<dbReference type="Proteomes" id="UP000070659">
    <property type="component" value="Unassembled WGS sequence"/>
</dbReference>
<evidence type="ECO:0000256" key="5">
    <source>
        <dbReference type="ARBA" id="ARBA00023204"/>
    </source>
</evidence>
<dbReference type="InterPro" id="IPR011335">
    <property type="entry name" value="Restrct_endonuc-II-like"/>
</dbReference>
<gene>
    <name evidence="8" type="ORF">TH66_21320</name>
    <name evidence="9" type="ORF">TR74_18035</name>
</gene>
<evidence type="ECO:0000256" key="3">
    <source>
        <dbReference type="ARBA" id="ARBA00022763"/>
    </source>
</evidence>
<name>A0A132MJA8_9ACTN</name>
<evidence type="ECO:0000313" key="8">
    <source>
        <dbReference type="EMBL" id="KWW97916.1"/>
    </source>
</evidence>
<keyword evidence="1" id="KW-0540">Nuclease</keyword>
<keyword evidence="2" id="KW-0255">Endonuclease</keyword>
<organism evidence="8 11">
    <name type="scientific">Carbonactinospora thermoautotrophica</name>
    <dbReference type="NCBI Taxonomy" id="1469144"/>
    <lineage>
        <taxon>Bacteria</taxon>
        <taxon>Bacillati</taxon>
        <taxon>Actinomycetota</taxon>
        <taxon>Actinomycetes</taxon>
        <taxon>Kitasatosporales</taxon>
        <taxon>Carbonactinosporaceae</taxon>
        <taxon>Carbonactinospora</taxon>
    </lineage>
</organism>
<evidence type="ECO:0000313" key="11">
    <source>
        <dbReference type="Proteomes" id="UP000070659"/>
    </source>
</evidence>
<evidence type="ECO:0000259" key="7">
    <source>
        <dbReference type="Pfam" id="PF04480"/>
    </source>
</evidence>
<dbReference type="CDD" id="cd00221">
    <property type="entry name" value="Vsr"/>
    <property type="match status" value="1"/>
</dbReference>
<sequence length="145" mass="16347">MVDHLSPEGRSRVMAAIRSTNTGPERALRAALRATGASGYRIHYRSLPGKPDVAFTRWKVAVFVDGAFWHGHPDHFNPETASEYWREKIKRNQERDRQADEALRALGWTVLRFWDFELRDDPGGVIERVLAALGAAGWRKPPAAG</sequence>
<evidence type="ECO:0000256" key="4">
    <source>
        <dbReference type="ARBA" id="ARBA00022801"/>
    </source>
</evidence>
<keyword evidence="3" id="KW-0227">DNA damage</keyword>
<dbReference type="InterPro" id="IPR007569">
    <property type="entry name" value="DUF559"/>
</dbReference>
<dbReference type="Pfam" id="PF04480">
    <property type="entry name" value="DUF559"/>
    <property type="match status" value="1"/>
</dbReference>
<dbReference type="InterPro" id="IPR004603">
    <property type="entry name" value="DNA_mismatch_endonuc_vsr"/>
</dbReference>
<comment type="caution">
    <text evidence="8">The sequence shown here is derived from an EMBL/GenBank/DDBJ whole genome shotgun (WGS) entry which is preliminary data.</text>
</comment>
<dbReference type="AlphaFoldDB" id="A0A132MJA8"/>
<keyword evidence="4" id="KW-0378">Hydrolase</keyword>
<dbReference type="Gene3D" id="3.40.960.10">
    <property type="entry name" value="VSR Endonuclease"/>
    <property type="match status" value="1"/>
</dbReference>
<dbReference type="NCBIfam" id="TIGR00632">
    <property type="entry name" value="vsr"/>
    <property type="match status" value="1"/>
</dbReference>
<reference evidence="8 11" key="2">
    <citation type="submission" date="2015-02" db="EMBL/GenBank/DDBJ databases">
        <title>Physiological reanalysis, assessment of diazotrophy, and genome sequences of multiple isolates of Streptomyces thermoautotrophicus.</title>
        <authorList>
            <person name="MacKellar D.C."/>
            <person name="Lieber L."/>
            <person name="Norman J."/>
            <person name="Bolger A."/>
            <person name="Tobin C."/>
            <person name="Murray J.W."/>
            <person name="Prell J."/>
        </authorList>
    </citation>
    <scope>NUCLEOTIDE SEQUENCE [LARGE SCALE GENOMIC DNA]</scope>
    <source>
        <strain evidence="8 11">UBT1</strain>
    </source>
</reference>
<evidence type="ECO:0000256" key="6">
    <source>
        <dbReference type="ARBA" id="ARBA00029466"/>
    </source>
</evidence>
<protein>
    <submittedName>
        <fullName evidence="8">DNA glycosylase</fullName>
    </submittedName>
</protein>
<comment type="similarity">
    <text evidence="6">Belongs to the Vsr family.</text>
</comment>
<dbReference type="SUPFAM" id="SSF52980">
    <property type="entry name" value="Restriction endonuclease-like"/>
    <property type="match status" value="1"/>
</dbReference>
<dbReference type="EMBL" id="JYIJ01000019">
    <property type="protein sequence ID" value="KWW97916.1"/>
    <property type="molecule type" value="Genomic_DNA"/>
</dbReference>
<dbReference type="GO" id="GO:0006298">
    <property type="term" value="P:mismatch repair"/>
    <property type="evidence" value="ECO:0007669"/>
    <property type="project" value="InterPro"/>
</dbReference>